<sequence length="154" mass="16447">MLISQILLGLVATVSAIDIRLYTNGNNCGGANFFSQNANPDFCCSGVDINVYPSVGFHAIPTDWVLQCHGHANGRCNDLRQVLTARNTQDVCLTSGPFSGGGYGFTSRKRLNGATEACATTEGCTKHVKPDMLELEDGTLYRIAGIDDASLTEL</sequence>
<dbReference type="AlphaFoldDB" id="A0A9P9W8E1"/>
<feature type="chain" id="PRO_5040468086" evidence="1">
    <location>
        <begin position="17"/>
        <end position="154"/>
    </location>
</feature>
<gene>
    <name evidence="2" type="ORF">JX265_013430</name>
</gene>
<dbReference type="EMBL" id="JAFIMR010000070">
    <property type="protein sequence ID" value="KAI1850468.1"/>
    <property type="molecule type" value="Genomic_DNA"/>
</dbReference>
<evidence type="ECO:0000313" key="3">
    <source>
        <dbReference type="Proteomes" id="UP000829685"/>
    </source>
</evidence>
<dbReference type="Proteomes" id="UP000829685">
    <property type="component" value="Unassembled WGS sequence"/>
</dbReference>
<accession>A0A9P9W8E1</accession>
<evidence type="ECO:0000256" key="1">
    <source>
        <dbReference type="SAM" id="SignalP"/>
    </source>
</evidence>
<dbReference type="OrthoDB" id="5383526at2759"/>
<comment type="caution">
    <text evidence="2">The sequence shown here is derived from an EMBL/GenBank/DDBJ whole genome shotgun (WGS) entry which is preliminary data.</text>
</comment>
<keyword evidence="1" id="KW-0732">Signal</keyword>
<reference evidence="2" key="1">
    <citation type="submission" date="2021-03" db="EMBL/GenBank/DDBJ databases">
        <title>Revisited historic fungal species revealed as producer of novel bioactive compounds through whole genome sequencing and comparative genomics.</title>
        <authorList>
            <person name="Vignolle G.A."/>
            <person name="Hochenegger N."/>
            <person name="Mach R.L."/>
            <person name="Mach-Aigner A.R."/>
            <person name="Javad Rahimi M."/>
            <person name="Salim K.A."/>
            <person name="Chan C.M."/>
            <person name="Lim L.B.L."/>
            <person name="Cai F."/>
            <person name="Druzhinina I.S."/>
            <person name="U'Ren J.M."/>
            <person name="Derntl C."/>
        </authorList>
    </citation>
    <scope>NUCLEOTIDE SEQUENCE</scope>
    <source>
        <strain evidence="2">TUCIM 5799</strain>
    </source>
</reference>
<protein>
    <submittedName>
        <fullName evidence="2">Uncharacterized protein</fullName>
    </submittedName>
</protein>
<keyword evidence="3" id="KW-1185">Reference proteome</keyword>
<feature type="signal peptide" evidence="1">
    <location>
        <begin position="1"/>
        <end position="16"/>
    </location>
</feature>
<organism evidence="2 3">
    <name type="scientific">Neoarthrinium moseri</name>
    <dbReference type="NCBI Taxonomy" id="1658444"/>
    <lineage>
        <taxon>Eukaryota</taxon>
        <taxon>Fungi</taxon>
        <taxon>Dikarya</taxon>
        <taxon>Ascomycota</taxon>
        <taxon>Pezizomycotina</taxon>
        <taxon>Sordariomycetes</taxon>
        <taxon>Xylariomycetidae</taxon>
        <taxon>Amphisphaeriales</taxon>
        <taxon>Apiosporaceae</taxon>
        <taxon>Neoarthrinium</taxon>
    </lineage>
</organism>
<name>A0A9P9W8E1_9PEZI</name>
<evidence type="ECO:0000313" key="2">
    <source>
        <dbReference type="EMBL" id="KAI1850468.1"/>
    </source>
</evidence>
<proteinExistence type="predicted"/>